<evidence type="ECO:0000256" key="1">
    <source>
        <dbReference type="SAM" id="MobiDB-lite"/>
    </source>
</evidence>
<reference evidence="4" key="1">
    <citation type="submission" date="2018-07" db="EMBL/GenBank/DDBJ databases">
        <authorList>
            <person name="Quirk P.G."/>
            <person name="Krulwich T.A."/>
        </authorList>
    </citation>
    <scope>NUCLEOTIDE SEQUENCE</scope>
</reference>
<protein>
    <recommendedName>
        <fullName evidence="3">VWFA domain-containing protein</fullName>
    </recommendedName>
</protein>
<dbReference type="EMBL" id="UIDG01000623">
    <property type="protein sequence ID" value="SUS08478.1"/>
    <property type="molecule type" value="Genomic_DNA"/>
</dbReference>
<evidence type="ECO:0000256" key="2">
    <source>
        <dbReference type="SAM" id="Phobius"/>
    </source>
</evidence>
<dbReference type="PANTHER" id="PTHR22550:SF14">
    <property type="entry name" value="VWFA DOMAIN-CONTAINING PROTEIN"/>
    <property type="match status" value="1"/>
</dbReference>
<dbReference type="InterPro" id="IPR019734">
    <property type="entry name" value="TPR_rpt"/>
</dbReference>
<keyword evidence="2" id="KW-0812">Transmembrane</keyword>
<accession>A0A380TJY9</accession>
<dbReference type="Gene3D" id="1.25.40.10">
    <property type="entry name" value="Tetratricopeptide repeat domain"/>
    <property type="match status" value="1"/>
</dbReference>
<keyword evidence="2" id="KW-1133">Transmembrane helix</keyword>
<dbReference type="AlphaFoldDB" id="A0A380TJY9"/>
<dbReference type="PROSITE" id="PS50005">
    <property type="entry name" value="TPR"/>
    <property type="match status" value="1"/>
</dbReference>
<dbReference type="Gene3D" id="3.40.50.410">
    <property type="entry name" value="von Willebrand factor, type A domain"/>
    <property type="match status" value="1"/>
</dbReference>
<dbReference type="InterPro" id="IPR011990">
    <property type="entry name" value="TPR-like_helical_dom_sf"/>
</dbReference>
<evidence type="ECO:0000313" key="4">
    <source>
        <dbReference type="EMBL" id="SUS08478.1"/>
    </source>
</evidence>
<proteinExistence type="predicted"/>
<sequence length="512" mass="55995">MLEHAVANFHLLRPWWLAALIPVALILFVLLSRERNELQWAGAIAPNLLKYMTVTPEQRWHIRPAWLVASILALAIVALSGPSWRRELPPFVEDKAPLMIALDVSASMGGTDIAPSRLGRGQQKIRDLLTARGNARTGLIAFAGSAHLVMALTDDRRVIEPFLAALNPGLMPLPGKAPVAAVELAAKALADELFAGTILIVSDDLGGAGAAELRRAAGRNELLMLSILPAGKGDIPIESVGVTIDTSDVQAISRRIDTHFQSAEAEKIGARWRDEGYWLLLPIALLSLLWFRRGVAVQWALLLVLLVPAPGQAQTADAPSPFADLWLTPDQQGQIAFDRGNYHRAANLFTDPMWRGIAAYRAYDFIAARDSFRKVDTIEGRFALANAEAQNRDYEKAMKLYQEVLAQQPDNAAAKTNLAIVRAAYEAAEAKRRKEEQGEPDQPSYKTPDGMKLDKQQKGGKRIKVTQQDLMTPGAAEVWMREVQTTPADFLKLKFAIQANSGPPPAATGTPK</sequence>
<gene>
    <name evidence="4" type="ORF">DF3PB_70025</name>
</gene>
<dbReference type="InterPro" id="IPR036465">
    <property type="entry name" value="vWFA_dom_sf"/>
</dbReference>
<evidence type="ECO:0000259" key="3">
    <source>
        <dbReference type="Pfam" id="PF13519"/>
    </source>
</evidence>
<dbReference type="SMART" id="SM00028">
    <property type="entry name" value="TPR"/>
    <property type="match status" value="1"/>
</dbReference>
<dbReference type="PANTHER" id="PTHR22550">
    <property type="entry name" value="SPORE GERMINATION PROTEIN"/>
    <property type="match status" value="1"/>
</dbReference>
<feature type="domain" description="VWFA" evidence="3">
    <location>
        <begin position="98"/>
        <end position="203"/>
    </location>
</feature>
<dbReference type="Pfam" id="PF13428">
    <property type="entry name" value="TPR_14"/>
    <property type="match status" value="1"/>
</dbReference>
<feature type="transmembrane region" description="Helical" evidence="2">
    <location>
        <begin position="12"/>
        <end position="31"/>
    </location>
</feature>
<feature type="transmembrane region" description="Helical" evidence="2">
    <location>
        <begin position="65"/>
        <end position="84"/>
    </location>
</feature>
<dbReference type="SUPFAM" id="SSF48452">
    <property type="entry name" value="TPR-like"/>
    <property type="match status" value="1"/>
</dbReference>
<dbReference type="Pfam" id="PF13519">
    <property type="entry name" value="VWA_2"/>
    <property type="match status" value="1"/>
</dbReference>
<keyword evidence="2" id="KW-0472">Membrane</keyword>
<name>A0A380TJY9_9ZZZZ</name>
<organism evidence="4">
    <name type="scientific">metagenome</name>
    <dbReference type="NCBI Taxonomy" id="256318"/>
    <lineage>
        <taxon>unclassified sequences</taxon>
        <taxon>metagenomes</taxon>
    </lineage>
</organism>
<feature type="region of interest" description="Disordered" evidence="1">
    <location>
        <begin position="430"/>
        <end position="469"/>
    </location>
</feature>
<dbReference type="InterPro" id="IPR050768">
    <property type="entry name" value="UPF0353/GerABKA_families"/>
</dbReference>
<dbReference type="SUPFAM" id="SSF53300">
    <property type="entry name" value="vWA-like"/>
    <property type="match status" value="1"/>
</dbReference>
<dbReference type="InterPro" id="IPR002035">
    <property type="entry name" value="VWF_A"/>
</dbReference>